<reference evidence="3 4" key="1">
    <citation type="journal article" date="2016" name="Nat. Commun.">
        <title>Thousands of microbial genomes shed light on interconnected biogeochemical processes in an aquifer system.</title>
        <authorList>
            <person name="Anantharaman K."/>
            <person name="Brown C.T."/>
            <person name="Hug L.A."/>
            <person name="Sharon I."/>
            <person name="Castelle C.J."/>
            <person name="Probst A.J."/>
            <person name="Thomas B.C."/>
            <person name="Singh A."/>
            <person name="Wilkins M.J."/>
            <person name="Karaoz U."/>
            <person name="Brodie E.L."/>
            <person name="Williams K.H."/>
            <person name="Hubbard S.S."/>
            <person name="Banfield J.F."/>
        </authorList>
    </citation>
    <scope>NUCLEOTIDE SEQUENCE [LARGE SCALE GENOMIC DNA]</scope>
</reference>
<evidence type="ECO:0000259" key="2">
    <source>
        <dbReference type="Pfam" id="PF19238"/>
    </source>
</evidence>
<feature type="domain" description="DUF512" evidence="1">
    <location>
        <begin position="159"/>
        <end position="359"/>
    </location>
</feature>
<feature type="domain" description="Putative radical SAM N-terminal" evidence="2">
    <location>
        <begin position="11"/>
        <end position="156"/>
    </location>
</feature>
<protein>
    <submittedName>
        <fullName evidence="3">Uncharacterized protein</fullName>
    </submittedName>
</protein>
<gene>
    <name evidence="3" type="ORF">A2519_10545</name>
</gene>
<dbReference type="InterPro" id="IPR045375">
    <property type="entry name" value="Put_radical_SAM-like_N"/>
</dbReference>
<evidence type="ECO:0000313" key="4">
    <source>
        <dbReference type="Proteomes" id="UP000179243"/>
    </source>
</evidence>
<dbReference type="Pfam" id="PF04459">
    <property type="entry name" value="DUF512"/>
    <property type="match status" value="1"/>
</dbReference>
<name>A0A1F7F1A6_UNCRA</name>
<sequence length="367" mass="41365">MEKVFNALRGPKEALGITTNDFRIRRCNNRCIFCFVDQMPPGLRRTLYIKDDDFRLSFLHGAYITATNLSRKDIDRIFTYKISPLYFSVHATDRAIRNALLRNPRAPDIMGLLIKCAEKRIGFHTQIVCCPGINDGPVLRKTIQDLALLYPSLLSIAVVPVGLTRFRKNNDPVQPVTAYHARRILAIVHAAQNKIRSAHVPNFLFAADELYIAAHHTLPPFRHYRDFPQFENGVGMMRSFITELTRHIKTIHRRSSPQSRIGIITGTSAAPFLVPLFSRFGRKTGHVFRIIPVQNRLFGPSVTVTGLLTGVDMLAAACTLRHELDLVYIPPNCLNQDNLTVDGYTVKRMSGILGCPVRSLSDFGELS</sequence>
<accession>A0A1F7F1A6</accession>
<evidence type="ECO:0000259" key="1">
    <source>
        <dbReference type="Pfam" id="PF04459"/>
    </source>
</evidence>
<dbReference type="Proteomes" id="UP000179243">
    <property type="component" value="Unassembled WGS sequence"/>
</dbReference>
<dbReference type="EMBL" id="MFYX01000146">
    <property type="protein sequence ID" value="OGK00439.1"/>
    <property type="molecule type" value="Genomic_DNA"/>
</dbReference>
<dbReference type="InterPro" id="IPR058240">
    <property type="entry name" value="rSAM_sf"/>
</dbReference>
<dbReference type="SUPFAM" id="SSF102114">
    <property type="entry name" value="Radical SAM enzymes"/>
    <property type="match status" value="1"/>
</dbReference>
<proteinExistence type="predicted"/>
<organism evidence="3 4">
    <name type="scientific">Candidatus Raymondbacteria bacterium RIFOXYD12_FULL_49_13</name>
    <dbReference type="NCBI Taxonomy" id="1817890"/>
    <lineage>
        <taxon>Bacteria</taxon>
        <taxon>Raymondiibacteriota</taxon>
    </lineage>
</organism>
<evidence type="ECO:0000313" key="3">
    <source>
        <dbReference type="EMBL" id="OGK00439.1"/>
    </source>
</evidence>
<dbReference type="AlphaFoldDB" id="A0A1F7F1A6"/>
<dbReference type="Pfam" id="PF19238">
    <property type="entry name" value="Radical_SAM_2"/>
    <property type="match status" value="1"/>
</dbReference>
<comment type="caution">
    <text evidence="3">The sequence shown here is derived from an EMBL/GenBank/DDBJ whole genome shotgun (WGS) entry which is preliminary data.</text>
</comment>
<dbReference type="InterPro" id="IPR007549">
    <property type="entry name" value="DUF512"/>
</dbReference>